<feature type="domain" description="BPTI/Kunitz inhibitor" evidence="5">
    <location>
        <begin position="26"/>
        <end position="77"/>
    </location>
</feature>
<reference evidence="6 7" key="1">
    <citation type="submission" date="2018-11" db="EMBL/GenBank/DDBJ databases">
        <authorList>
            <consortium name="Pathogen Informatics"/>
        </authorList>
    </citation>
    <scope>NUCLEOTIDE SEQUENCE [LARGE SCALE GENOMIC DNA]</scope>
</reference>
<dbReference type="GO" id="GO:0004867">
    <property type="term" value="F:serine-type endopeptidase inhibitor activity"/>
    <property type="evidence" value="ECO:0007669"/>
    <property type="project" value="UniProtKB-KW"/>
</dbReference>
<dbReference type="SUPFAM" id="SSF57362">
    <property type="entry name" value="BPTI-like"/>
    <property type="match status" value="1"/>
</dbReference>
<dbReference type="PROSITE" id="PS50279">
    <property type="entry name" value="BPTI_KUNITZ_2"/>
    <property type="match status" value="1"/>
</dbReference>
<evidence type="ECO:0000313" key="6">
    <source>
        <dbReference type="EMBL" id="VDO79250.1"/>
    </source>
</evidence>
<dbReference type="InterPro" id="IPR020901">
    <property type="entry name" value="Prtase_inh_Kunz-CS"/>
</dbReference>
<name>A0A183FNM1_HELPZ</name>
<dbReference type="InterPro" id="IPR036880">
    <property type="entry name" value="Kunitz_BPTI_sf"/>
</dbReference>
<dbReference type="GO" id="GO:0005615">
    <property type="term" value="C:extracellular space"/>
    <property type="evidence" value="ECO:0007669"/>
    <property type="project" value="TreeGrafter"/>
</dbReference>
<dbReference type="Pfam" id="PF00014">
    <property type="entry name" value="Kunitz_BPTI"/>
    <property type="match status" value="1"/>
</dbReference>
<organism evidence="7 8">
    <name type="scientific">Heligmosomoides polygyrus</name>
    <name type="common">Parasitic roundworm</name>
    <dbReference type="NCBI Taxonomy" id="6339"/>
    <lineage>
        <taxon>Eukaryota</taxon>
        <taxon>Metazoa</taxon>
        <taxon>Ecdysozoa</taxon>
        <taxon>Nematoda</taxon>
        <taxon>Chromadorea</taxon>
        <taxon>Rhabditida</taxon>
        <taxon>Rhabditina</taxon>
        <taxon>Rhabditomorpha</taxon>
        <taxon>Strongyloidea</taxon>
        <taxon>Heligmosomidae</taxon>
        <taxon>Heligmosomoides</taxon>
    </lineage>
</organism>
<gene>
    <name evidence="6" type="ORF">HPBE_LOCUS9109</name>
</gene>
<dbReference type="Proteomes" id="UP000050761">
    <property type="component" value="Unassembled WGS sequence"/>
</dbReference>
<sequence>MKILLLLPLLVAYGYCKVDLVKRLRCSAPATLPGPACMGAFKRYTYDKEKGCVEFIYGGCNPSPNNFETLEECIKTCGKPIQPRPGSGDSATTTKVIQPRLLEKAKNVHYLRKKNDDVTMLKGKETQYLHKKNEDMTMFHKHN</sequence>
<dbReference type="SMART" id="SM00131">
    <property type="entry name" value="KU"/>
    <property type="match status" value="1"/>
</dbReference>
<keyword evidence="1" id="KW-0646">Protease inhibitor</keyword>
<accession>A0A183FNM1</accession>
<evidence type="ECO:0000259" key="5">
    <source>
        <dbReference type="PROSITE" id="PS50279"/>
    </source>
</evidence>
<dbReference type="EMBL" id="UZAH01026347">
    <property type="protein sequence ID" value="VDO79250.1"/>
    <property type="molecule type" value="Genomic_DNA"/>
</dbReference>
<evidence type="ECO:0000313" key="7">
    <source>
        <dbReference type="Proteomes" id="UP000050761"/>
    </source>
</evidence>
<feature type="signal peptide" evidence="4">
    <location>
        <begin position="1"/>
        <end position="16"/>
    </location>
</feature>
<dbReference type="PANTHER" id="PTHR10083">
    <property type="entry name" value="KUNITZ-TYPE PROTEASE INHIBITOR-RELATED"/>
    <property type="match status" value="1"/>
</dbReference>
<reference evidence="8" key="2">
    <citation type="submission" date="2019-09" db="UniProtKB">
        <authorList>
            <consortium name="WormBaseParasite"/>
        </authorList>
    </citation>
    <scope>IDENTIFICATION</scope>
</reference>
<protein>
    <submittedName>
        <fullName evidence="8">BPTI/Kunitz inhibitor domain-containing protein</fullName>
    </submittedName>
</protein>
<accession>A0A3P7XVZ8</accession>
<evidence type="ECO:0000256" key="3">
    <source>
        <dbReference type="ARBA" id="ARBA00023157"/>
    </source>
</evidence>
<keyword evidence="3" id="KW-1015">Disulfide bond</keyword>
<dbReference type="InterPro" id="IPR050098">
    <property type="entry name" value="TFPI/VKTCI-like"/>
</dbReference>
<evidence type="ECO:0000256" key="2">
    <source>
        <dbReference type="ARBA" id="ARBA00022900"/>
    </source>
</evidence>
<dbReference type="Gene3D" id="4.10.410.10">
    <property type="entry name" value="Pancreatic trypsin inhibitor Kunitz domain"/>
    <property type="match status" value="1"/>
</dbReference>
<feature type="chain" id="PRO_5044551523" evidence="4">
    <location>
        <begin position="17"/>
        <end position="143"/>
    </location>
</feature>
<dbReference type="InterPro" id="IPR002223">
    <property type="entry name" value="Kunitz_BPTI"/>
</dbReference>
<keyword evidence="4" id="KW-0732">Signal</keyword>
<evidence type="ECO:0000313" key="8">
    <source>
        <dbReference type="WBParaSite" id="HPBE_0000910801-mRNA-1"/>
    </source>
</evidence>
<dbReference type="WBParaSite" id="HPBE_0000910801-mRNA-1">
    <property type="protein sequence ID" value="HPBE_0000910801-mRNA-1"/>
    <property type="gene ID" value="HPBE_0000910801"/>
</dbReference>
<evidence type="ECO:0000256" key="1">
    <source>
        <dbReference type="ARBA" id="ARBA00022690"/>
    </source>
</evidence>
<dbReference type="OrthoDB" id="6775666at2759"/>
<dbReference type="PANTHER" id="PTHR10083:SF374">
    <property type="entry name" value="BPTI_KUNITZ INHIBITOR DOMAIN-CONTAINING PROTEIN"/>
    <property type="match status" value="1"/>
</dbReference>
<dbReference type="PROSITE" id="PS00280">
    <property type="entry name" value="BPTI_KUNITZ_1"/>
    <property type="match status" value="1"/>
</dbReference>
<dbReference type="AlphaFoldDB" id="A0A183FNM1"/>
<proteinExistence type="predicted"/>
<keyword evidence="2" id="KW-0722">Serine protease inhibitor</keyword>
<keyword evidence="7" id="KW-1185">Reference proteome</keyword>
<evidence type="ECO:0000256" key="4">
    <source>
        <dbReference type="SAM" id="SignalP"/>
    </source>
</evidence>